<keyword evidence="3" id="KW-0614">Plasmid</keyword>
<geneLocation type="plasmid" evidence="3 5">
    <name>unnamed3</name>
</geneLocation>
<geneLocation type="plasmid" evidence="1 4">
    <name>2</name>
</geneLocation>
<sequence>MELRGKELSVSDVKELAKSQEKWEGKLRLNHTWEKYTDKELIETTVSIVPVKTFTGTQYIMFNFQGDKMRELDWFIRDNKKLGIEVTFYELGTVKG</sequence>
<evidence type="ECO:0000313" key="3">
    <source>
        <dbReference type="EMBL" id="QKH22661.1"/>
    </source>
</evidence>
<proteinExistence type="predicted"/>
<dbReference type="RefSeq" id="WP_000423149.1">
    <property type="nucleotide sequence ID" value="NZ_CP009334.1"/>
</dbReference>
<dbReference type="Proteomes" id="UP001181533">
    <property type="component" value="Unassembled WGS sequence"/>
</dbReference>
<reference evidence="2" key="2">
    <citation type="submission" date="2019-07" db="EMBL/GenBank/DDBJ databases">
        <title>Phylogenomic Reclassification of ATCC Bacillus Strains and Various Taxa within the Genus Bacillus.</title>
        <authorList>
            <person name="Riojas M.A."/>
            <person name="Frank A.M."/>
            <person name="Fenn S.L."/>
            <person name="King S.P."/>
            <person name="Brower S.M."/>
            <person name="Hazbon M.H."/>
        </authorList>
    </citation>
    <scope>NUCLEOTIDE SEQUENCE</scope>
    <source>
        <strain evidence="2">ATCC 35646</strain>
    </source>
</reference>
<dbReference type="EMBL" id="CP053979">
    <property type="protein sequence ID" value="QKH22661.1"/>
    <property type="molecule type" value="Genomic_DNA"/>
</dbReference>
<dbReference type="KEGG" id="btw:BF38_5905"/>
<dbReference type="Proteomes" id="UP000031876">
    <property type="component" value="Plasmid 2"/>
</dbReference>
<dbReference type="Proteomes" id="UP000501107">
    <property type="component" value="Plasmid unnamed3"/>
</dbReference>
<gene>
    <name evidence="1" type="ORF">BF38_5905</name>
    <name evidence="2" type="ORF">FO599_01385</name>
    <name evidence="3" type="ORF">FOC89_01355</name>
</gene>
<dbReference type="EMBL" id="CP009334">
    <property type="protein sequence ID" value="AJG74073.1"/>
    <property type="molecule type" value="Genomic_DNA"/>
</dbReference>
<dbReference type="EMBL" id="VKQN01000001">
    <property type="protein sequence ID" value="MDR4174785.1"/>
    <property type="molecule type" value="Genomic_DNA"/>
</dbReference>
<name>A0A0B5NPN5_BACTU</name>
<protein>
    <submittedName>
        <fullName evidence="3">Uncharacterized protein</fullName>
    </submittedName>
</protein>
<organism evidence="3 5">
    <name type="scientific">Bacillus thuringiensis</name>
    <dbReference type="NCBI Taxonomy" id="1428"/>
    <lineage>
        <taxon>Bacteria</taxon>
        <taxon>Bacillati</taxon>
        <taxon>Bacillota</taxon>
        <taxon>Bacilli</taxon>
        <taxon>Bacillales</taxon>
        <taxon>Bacillaceae</taxon>
        <taxon>Bacillus</taxon>
        <taxon>Bacillus cereus group</taxon>
    </lineage>
</organism>
<reference evidence="1 4" key="1">
    <citation type="journal article" date="2015" name="Genome Announc.">
        <title>Complete genome sequences for 35 biothreat assay-relevant bacillus species.</title>
        <authorList>
            <person name="Johnson S.L."/>
            <person name="Daligault H.E."/>
            <person name="Davenport K.W."/>
            <person name="Jaissle J."/>
            <person name="Frey K.G."/>
            <person name="Ladner J.T."/>
            <person name="Broomall S.M."/>
            <person name="Bishop-Lilly K.A."/>
            <person name="Bruce D.C."/>
            <person name="Gibbons H.S."/>
            <person name="Coyne S.R."/>
            <person name="Lo C.C."/>
            <person name="Meincke L."/>
            <person name="Munk A.C."/>
            <person name="Koroleva G.I."/>
            <person name="Rosenzweig C.N."/>
            <person name="Palacios G.F."/>
            <person name="Redden C.L."/>
            <person name="Minogue T.D."/>
            <person name="Chain P.S."/>
        </authorList>
    </citation>
    <scope>NUCLEOTIDE SEQUENCE [LARGE SCALE GENOMIC DNA]</scope>
    <source>
        <strain evidence="1 4">HD1011</strain>
        <plasmid evidence="1 4">2</plasmid>
    </source>
</reference>
<accession>A0A0B5NPN5</accession>
<evidence type="ECO:0000313" key="4">
    <source>
        <dbReference type="Proteomes" id="UP000031876"/>
    </source>
</evidence>
<evidence type="ECO:0000313" key="2">
    <source>
        <dbReference type="EMBL" id="MDR4174785.1"/>
    </source>
</evidence>
<evidence type="ECO:0000313" key="1">
    <source>
        <dbReference type="EMBL" id="AJG74073.1"/>
    </source>
</evidence>
<evidence type="ECO:0000313" key="5">
    <source>
        <dbReference type="Proteomes" id="UP000501107"/>
    </source>
</evidence>
<dbReference type="AlphaFoldDB" id="A0A0B5NPN5"/>
<reference evidence="3 5" key="3">
    <citation type="submission" date="2020-05" db="EMBL/GenBank/DDBJ databases">
        <title>FDA dAtabase for Regulatory Grade micrObial Sequences (FDA-ARGOS): Supporting development and validation of Infectious Disease Dx tests.</title>
        <authorList>
            <person name="Nelson B."/>
            <person name="Plummer A."/>
            <person name="Tallon L."/>
            <person name="Sadzewicz L."/>
            <person name="Zhao X."/>
            <person name="Vavikolanu K."/>
            <person name="Mehta A."/>
            <person name="Aluvathingal J."/>
            <person name="Nadendla S."/>
            <person name="Myers T."/>
            <person name="Yan Y."/>
            <person name="Sichtig H."/>
        </authorList>
    </citation>
    <scope>NUCLEOTIDE SEQUENCE [LARGE SCALE GENOMIC DNA]</scope>
    <source>
        <strain evidence="3 5">FDAARGOS_795</strain>
        <plasmid evidence="3 5">unnamed3</plasmid>
    </source>
</reference>